<dbReference type="HOGENOM" id="CLU_1913119_0_0_4"/>
<proteinExistence type="predicted"/>
<reference evidence="1" key="1">
    <citation type="submission" date="2010-09" db="EMBL/GenBank/DDBJ databases">
        <title>Complete sequence of chromosome2 of Burkholderia sp. CCGE1003.</title>
        <authorList>
            <consortium name="US DOE Joint Genome Institute"/>
            <person name="Lucas S."/>
            <person name="Copeland A."/>
            <person name="Lapidus A."/>
            <person name="Cheng J.-F."/>
            <person name="Bruce D."/>
            <person name="Goodwin L."/>
            <person name="Pitluck S."/>
            <person name="Daligault H."/>
            <person name="Davenport K."/>
            <person name="Detter J.C."/>
            <person name="Han C."/>
            <person name="Tapia R."/>
            <person name="Land M."/>
            <person name="Hauser L."/>
            <person name="Jeffries C."/>
            <person name="Kyrpides N."/>
            <person name="Ivanova N."/>
            <person name="Ovchinnikova G."/>
            <person name="Martinez-Romero E."/>
            <person name="Rogel M.A."/>
            <person name="Auchtung J."/>
            <person name="Tiedje J.M."/>
            <person name="Woyke T."/>
        </authorList>
    </citation>
    <scope>NUCLEOTIDE SEQUENCE</scope>
    <source>
        <strain evidence="1">CCGE1003</strain>
    </source>
</reference>
<sequence>MLNTKPHILTRAIDGDVTTLVFYPDTGCLRFTDSRGVVSHELRPPHSWFAIASASRGVRGGTHAMSASLSTLLHDFCVKRSRASSDAPRVPTLAHARAFSSPVGLVNSPASPPMNSSTGSSSHADMHAFPRSLTMDVMAAQ</sequence>
<dbReference type="KEGG" id="bgf:BC1003_4801"/>
<name>E1THW7_BURSG</name>
<protein>
    <submittedName>
        <fullName evidence="1">Uncharacterized protein</fullName>
    </submittedName>
</protein>
<evidence type="ECO:0000313" key="1">
    <source>
        <dbReference type="EMBL" id="ADN60726.1"/>
    </source>
</evidence>
<dbReference type="EMBL" id="CP002218">
    <property type="protein sequence ID" value="ADN60726.1"/>
    <property type="molecule type" value="Genomic_DNA"/>
</dbReference>
<organism evidence="1">
    <name type="scientific">Burkholderia sp. (strain CCGE1003)</name>
    <dbReference type="NCBI Taxonomy" id="640512"/>
    <lineage>
        <taxon>Bacteria</taxon>
        <taxon>Pseudomonadati</taxon>
        <taxon>Pseudomonadota</taxon>
        <taxon>Betaproteobacteria</taxon>
        <taxon>Burkholderiales</taxon>
        <taxon>Burkholderiaceae</taxon>
        <taxon>Burkholderia</taxon>
    </lineage>
</organism>
<accession>E1THW7</accession>
<dbReference type="AlphaFoldDB" id="E1THW7"/>
<gene>
    <name evidence="1" type="ordered locus">BC1003_4801</name>
</gene>
<dbReference type="OrthoDB" id="9111653at2"/>
<dbReference type="eggNOG" id="ENOG50316GZ">
    <property type="taxonomic scope" value="Bacteria"/>
</dbReference>